<evidence type="ECO:0000256" key="9">
    <source>
        <dbReference type="ARBA" id="ARBA00023136"/>
    </source>
</evidence>
<dbReference type="NCBIfam" id="TIGR03592">
    <property type="entry name" value="yidC_oxa1_cterm"/>
    <property type="match status" value="1"/>
</dbReference>
<evidence type="ECO:0000256" key="10">
    <source>
        <dbReference type="ARBA" id="ARBA00023186"/>
    </source>
</evidence>
<comment type="similarity">
    <text evidence="2 13">Belongs to the OXA1/ALB3/YidC family. Type 1 subfamily.</text>
</comment>
<feature type="domain" description="Membrane insertase YidC N-terminal" evidence="15">
    <location>
        <begin position="72"/>
        <end position="345"/>
    </location>
</feature>
<dbReference type="InterPro" id="IPR028055">
    <property type="entry name" value="YidC/Oxa/ALB_C"/>
</dbReference>
<dbReference type="EMBL" id="BKAD01000001">
    <property type="protein sequence ID" value="GEP28871.1"/>
    <property type="molecule type" value="Genomic_DNA"/>
</dbReference>
<organism evidence="16 17">
    <name type="scientific">Sulfuriferula plumbiphila</name>
    <dbReference type="NCBI Taxonomy" id="171865"/>
    <lineage>
        <taxon>Bacteria</taxon>
        <taxon>Pseudomonadati</taxon>
        <taxon>Pseudomonadota</taxon>
        <taxon>Betaproteobacteria</taxon>
        <taxon>Nitrosomonadales</taxon>
        <taxon>Sulfuricellaceae</taxon>
        <taxon>Sulfuriferula</taxon>
    </lineage>
</organism>
<evidence type="ECO:0000259" key="15">
    <source>
        <dbReference type="Pfam" id="PF14849"/>
    </source>
</evidence>
<keyword evidence="5 13" id="KW-1003">Cell membrane</keyword>
<dbReference type="PANTHER" id="PTHR12428">
    <property type="entry name" value="OXA1"/>
    <property type="match status" value="1"/>
</dbReference>
<evidence type="ECO:0000256" key="11">
    <source>
        <dbReference type="ARBA" id="ARBA00033245"/>
    </source>
</evidence>
<keyword evidence="10 13" id="KW-0143">Chaperone</keyword>
<dbReference type="InterPro" id="IPR028053">
    <property type="entry name" value="Membr_insert_YidC_N"/>
</dbReference>
<dbReference type="AlphaFoldDB" id="A0A512L3S5"/>
<dbReference type="GO" id="GO:0051205">
    <property type="term" value="P:protein insertion into membrane"/>
    <property type="evidence" value="ECO:0007669"/>
    <property type="project" value="TreeGrafter"/>
</dbReference>
<dbReference type="GO" id="GO:0032977">
    <property type="term" value="F:membrane insertase activity"/>
    <property type="evidence" value="ECO:0007669"/>
    <property type="project" value="InterPro"/>
</dbReference>
<feature type="transmembrane region" description="Helical" evidence="13">
    <location>
        <begin position="357"/>
        <end position="377"/>
    </location>
</feature>
<proteinExistence type="inferred from homology"/>
<dbReference type="InterPro" id="IPR038221">
    <property type="entry name" value="YidC_periplasmic_sf"/>
</dbReference>
<dbReference type="Gene3D" id="2.70.98.90">
    <property type="match status" value="1"/>
</dbReference>
<dbReference type="PRINTS" id="PR00701">
    <property type="entry name" value="60KDINNERMP"/>
</dbReference>
<name>A0A512L3S5_9PROT</name>
<dbReference type="GO" id="GO:0015031">
    <property type="term" value="P:protein transport"/>
    <property type="evidence" value="ECO:0007669"/>
    <property type="project" value="UniProtKB-KW"/>
</dbReference>
<evidence type="ECO:0000256" key="2">
    <source>
        <dbReference type="ARBA" id="ARBA00010527"/>
    </source>
</evidence>
<evidence type="ECO:0000256" key="5">
    <source>
        <dbReference type="ARBA" id="ARBA00022475"/>
    </source>
</evidence>
<keyword evidence="17" id="KW-1185">Reference proteome</keyword>
<dbReference type="Proteomes" id="UP000321337">
    <property type="component" value="Unassembled WGS sequence"/>
</dbReference>
<reference evidence="16 17" key="1">
    <citation type="submission" date="2019-07" db="EMBL/GenBank/DDBJ databases">
        <title>Whole genome shotgun sequence of Thiobacillus plumbophilus NBRC 107929.</title>
        <authorList>
            <person name="Hosoyama A."/>
            <person name="Uohara A."/>
            <person name="Ohji S."/>
            <person name="Ichikawa N."/>
        </authorList>
    </citation>
    <scope>NUCLEOTIDE SEQUENCE [LARGE SCALE GENOMIC DNA]</scope>
    <source>
        <strain evidence="16 17">NBRC 107929</strain>
    </source>
</reference>
<keyword evidence="6 13" id="KW-0812">Transmembrane</keyword>
<feature type="transmembrane region" description="Helical" evidence="13">
    <location>
        <begin position="496"/>
        <end position="521"/>
    </location>
</feature>
<feature type="domain" description="Membrane insertase YidC/Oxa/ALB C-terminal" evidence="14">
    <location>
        <begin position="357"/>
        <end position="534"/>
    </location>
</feature>
<keyword evidence="9 13" id="KW-0472">Membrane</keyword>
<keyword evidence="7 13" id="KW-0653">Protein transport</keyword>
<comment type="subunit">
    <text evidence="13">Interacts with the Sec translocase complex via SecD. Specifically interacts with transmembrane segments of nascent integral membrane proteins during membrane integration.</text>
</comment>
<evidence type="ECO:0000256" key="13">
    <source>
        <dbReference type="HAMAP-Rule" id="MF_01810"/>
    </source>
</evidence>
<dbReference type="NCBIfam" id="TIGR03593">
    <property type="entry name" value="yidC_nterm"/>
    <property type="match status" value="1"/>
</dbReference>
<evidence type="ECO:0000256" key="4">
    <source>
        <dbReference type="ARBA" id="ARBA00022448"/>
    </source>
</evidence>
<keyword evidence="4 13" id="KW-0813">Transport</keyword>
<evidence type="ECO:0000256" key="8">
    <source>
        <dbReference type="ARBA" id="ARBA00022989"/>
    </source>
</evidence>
<dbReference type="InterPro" id="IPR047196">
    <property type="entry name" value="YidC_ALB_C"/>
</dbReference>
<evidence type="ECO:0000259" key="14">
    <source>
        <dbReference type="Pfam" id="PF02096"/>
    </source>
</evidence>
<dbReference type="Pfam" id="PF02096">
    <property type="entry name" value="60KD_IMP"/>
    <property type="match status" value="1"/>
</dbReference>
<dbReference type="Pfam" id="PF14849">
    <property type="entry name" value="YidC_periplas"/>
    <property type="match status" value="1"/>
</dbReference>
<comment type="subcellular location">
    <subcellularLocation>
        <location evidence="1">Cell inner membrane</location>
        <topology evidence="1">Multi-pass membrane protein</topology>
    </subcellularLocation>
    <subcellularLocation>
        <location evidence="13">Cell membrane</location>
        <topology evidence="13">Multi-pass membrane protein</topology>
    </subcellularLocation>
</comment>
<dbReference type="CDD" id="cd19961">
    <property type="entry name" value="EcYidC-like_peri"/>
    <property type="match status" value="1"/>
</dbReference>
<dbReference type="CDD" id="cd20070">
    <property type="entry name" value="5TM_YidC_Alb3"/>
    <property type="match status" value="1"/>
</dbReference>
<dbReference type="GO" id="GO:0005886">
    <property type="term" value="C:plasma membrane"/>
    <property type="evidence" value="ECO:0007669"/>
    <property type="project" value="UniProtKB-SubCell"/>
</dbReference>
<dbReference type="InterPro" id="IPR001708">
    <property type="entry name" value="YidC/ALB3/OXA1/COX18"/>
</dbReference>
<gene>
    <name evidence="13 16" type="primary">yidC</name>
    <name evidence="16" type="ORF">TPL01_00090</name>
</gene>
<evidence type="ECO:0000256" key="1">
    <source>
        <dbReference type="ARBA" id="ARBA00004429"/>
    </source>
</evidence>
<dbReference type="OrthoDB" id="9780552at2"/>
<dbReference type="PRINTS" id="PR01900">
    <property type="entry name" value="YIDCPROTEIN"/>
</dbReference>
<protein>
    <recommendedName>
        <fullName evidence="3 13">Membrane protein insertase YidC</fullName>
    </recommendedName>
    <alternativeName>
        <fullName evidence="12 13">Foldase YidC</fullName>
    </alternativeName>
    <alternativeName>
        <fullName evidence="11 13">Membrane integrase YidC</fullName>
    </alternativeName>
    <alternativeName>
        <fullName evidence="13">Membrane protein YidC</fullName>
    </alternativeName>
</protein>
<evidence type="ECO:0000313" key="16">
    <source>
        <dbReference type="EMBL" id="GEP28871.1"/>
    </source>
</evidence>
<dbReference type="InterPro" id="IPR019998">
    <property type="entry name" value="Membr_insert_YidC"/>
</dbReference>
<dbReference type="RefSeq" id="WP_147069527.1">
    <property type="nucleotide sequence ID" value="NZ_AP021884.1"/>
</dbReference>
<comment type="caution">
    <text evidence="13">Lacks conserved residue(s) required for the propagation of feature annotation.</text>
</comment>
<evidence type="ECO:0000313" key="17">
    <source>
        <dbReference type="Proteomes" id="UP000321337"/>
    </source>
</evidence>
<dbReference type="NCBIfam" id="NF002352">
    <property type="entry name" value="PRK01318.1-3"/>
    <property type="match status" value="1"/>
</dbReference>
<comment type="caution">
    <text evidence="16">The sequence shown here is derived from an EMBL/GenBank/DDBJ whole genome shotgun (WGS) entry which is preliminary data.</text>
</comment>
<evidence type="ECO:0000256" key="3">
    <source>
        <dbReference type="ARBA" id="ARBA00015325"/>
    </source>
</evidence>
<evidence type="ECO:0000256" key="12">
    <source>
        <dbReference type="ARBA" id="ARBA00033342"/>
    </source>
</evidence>
<sequence length="547" mass="61163">MDTQRLILFVVFSFSLLMLWENWQKHDQPSATVSTTTQAATTGVAPVPTLDQQHAAPTPTAVAPGLVNGARAVVTTDVLRAEIDANGGDLRSLALTRYQDAVDKKKTLQLLEQMPGHEYVAQSGLIGAGLPTHKTLFQLTPGNYTLAPGQDKLQVPLSWTDPVTGVRVTKTYTFHRDSYVIDVGYQIANPGKLALPVYAYFQLLRDGKAPEGESHFIHTYTGPALYTEQSKFKKVDFKQIDKGEQNYPRYANDGWIGMVQHHFVSAWLPKNGPKREFYTKPAGDGLYSAGVIMPEGNVQPGASLRFSTPLYAGPQVQKTLTALAPGLDYVVDYGWLTPIAAPIFWTLQKIHQFVGNWGWSIVILTILIKLMFFPLSAKSYKSMAQMRGLAPRLQRLKEQYGDDRQKLHQAMMDLYKTEKINPLGGCLPVVVQIPVFIALYWTLLGSVEMRQAPFVLWIHDLSAPDPYYVLPIIMGITMLIQTRLNPTPPDPIQAKVMMIMPVAFSIFFFFFPAGLVLYWLVNNLISISQQWYITHRVEAAKTGHGKH</sequence>
<feature type="transmembrane region" description="Helical" evidence="13">
    <location>
        <begin position="426"/>
        <end position="447"/>
    </location>
</feature>
<comment type="function">
    <text evidence="13">Required for the insertion and/or proper folding and/or complex formation of integral membrane proteins into the membrane. Involved in integration of membrane proteins that insert both dependently and independently of the Sec translocase complex, as well as at least some lipoproteins. Aids folding of multispanning membrane proteins.</text>
</comment>
<dbReference type="HAMAP" id="MF_01810">
    <property type="entry name" value="YidC_type1"/>
    <property type="match status" value="1"/>
</dbReference>
<evidence type="ECO:0000256" key="6">
    <source>
        <dbReference type="ARBA" id="ARBA00022692"/>
    </source>
</evidence>
<dbReference type="PANTHER" id="PTHR12428:SF65">
    <property type="entry name" value="CYTOCHROME C OXIDASE ASSEMBLY PROTEIN COX18, MITOCHONDRIAL"/>
    <property type="match status" value="1"/>
</dbReference>
<accession>A0A512L3S5</accession>
<evidence type="ECO:0000256" key="7">
    <source>
        <dbReference type="ARBA" id="ARBA00022927"/>
    </source>
</evidence>
<keyword evidence="8 13" id="KW-1133">Transmembrane helix</keyword>